<feature type="compositionally biased region" description="Basic residues" evidence="1">
    <location>
        <begin position="526"/>
        <end position="537"/>
    </location>
</feature>
<feature type="region of interest" description="Disordered" evidence="1">
    <location>
        <begin position="166"/>
        <end position="213"/>
    </location>
</feature>
<feature type="region of interest" description="Disordered" evidence="1">
    <location>
        <begin position="1"/>
        <end position="22"/>
    </location>
</feature>
<evidence type="ECO:0000313" key="3">
    <source>
        <dbReference type="Proteomes" id="UP001187415"/>
    </source>
</evidence>
<dbReference type="EMBL" id="JAUPFM010000074">
    <property type="protein sequence ID" value="KAK2814227.1"/>
    <property type="molecule type" value="Genomic_DNA"/>
</dbReference>
<name>A0AA88LMZ2_CHASR</name>
<reference evidence="2" key="1">
    <citation type="submission" date="2023-07" db="EMBL/GenBank/DDBJ databases">
        <title>Chromosome-level Genome Assembly of Striped Snakehead (Channa striata).</title>
        <authorList>
            <person name="Liu H."/>
        </authorList>
    </citation>
    <scope>NUCLEOTIDE SEQUENCE</scope>
    <source>
        <strain evidence="2">Gz</strain>
        <tissue evidence="2">Muscle</tissue>
    </source>
</reference>
<gene>
    <name evidence="2" type="ORF">Q5P01_000674</name>
</gene>
<feature type="region of interest" description="Disordered" evidence="1">
    <location>
        <begin position="321"/>
        <end position="587"/>
    </location>
</feature>
<feature type="region of interest" description="Disordered" evidence="1">
    <location>
        <begin position="274"/>
        <end position="308"/>
    </location>
</feature>
<feature type="compositionally biased region" description="Basic residues" evidence="1">
    <location>
        <begin position="488"/>
        <end position="500"/>
    </location>
</feature>
<feature type="compositionally biased region" description="Basic and acidic residues" evidence="1">
    <location>
        <begin position="421"/>
        <end position="441"/>
    </location>
</feature>
<evidence type="ECO:0000256" key="1">
    <source>
        <dbReference type="SAM" id="MobiDB-lite"/>
    </source>
</evidence>
<evidence type="ECO:0000313" key="2">
    <source>
        <dbReference type="EMBL" id="KAK2814227.1"/>
    </source>
</evidence>
<accession>A0AA88LMZ2</accession>
<proteinExistence type="predicted"/>
<protein>
    <submittedName>
        <fullName evidence="2">Uncharacterized protein</fullName>
    </submittedName>
</protein>
<feature type="compositionally biased region" description="Basic and acidic residues" evidence="1">
    <location>
        <begin position="328"/>
        <end position="351"/>
    </location>
</feature>
<feature type="compositionally biased region" description="Basic and acidic residues" evidence="1">
    <location>
        <begin position="169"/>
        <end position="186"/>
    </location>
</feature>
<comment type="caution">
    <text evidence="2">The sequence shown here is derived from an EMBL/GenBank/DDBJ whole genome shotgun (WGS) entry which is preliminary data.</text>
</comment>
<dbReference type="AlphaFoldDB" id="A0AA88LMZ2"/>
<keyword evidence="3" id="KW-1185">Reference proteome</keyword>
<sequence>MTAIRPSRSPPLPEYNLNSRQTPVRRYAMERADRCPANADGRRLAWTRPVTLGHTAPGCAASPSSARVRAPTGRELLPRGDEELLLLHRPRRRPVFDRAVERSRAGSRRASGLDAFRLTRRDLELGRRCSGAPRRCDRRLHRALGPESPLFYLRARPLVQKLESVGRGGGERSLYRTDAKERRPEWPDPIGWSPDRSSARAKPRDRRCSCARGRDPLDGYAASDSSWKGITGARWTITRARSDRPSSRLGARLPVSASTATIGRLPRPTKSTIEWLCPPRRFPGRTRPGPGDAAPAHRLEGGSARDPAEWRGFTPLCSRVLSCPPRSADQRPSRRGQQRFERSSSARRRADLGLIEITEPDGGTPSSARRYGRGPAADPEPRSPAFHSGRRGPELIEAPRAQCSGDSRELEIRCARPAVRGVRDPRGARFARPNRDPEGKRPSGKRSQAPSGNPRRCTRAAQRSLREFCELRGLPEGIRGPETWSGPRRGRRRDPGRFWRRGGGAEVQVGIGRTEPSSSPAETRTRTRRQRGPARWKRSADGADSRAPKVLGPIDSEAPFLRRNGRPRAPEARATPPAERTRGAFRP</sequence>
<feature type="compositionally biased region" description="Basic and acidic residues" evidence="1">
    <location>
        <begin position="538"/>
        <end position="547"/>
    </location>
</feature>
<organism evidence="2 3">
    <name type="scientific">Channa striata</name>
    <name type="common">Snakehead murrel</name>
    <name type="synonym">Ophicephalus striatus</name>
    <dbReference type="NCBI Taxonomy" id="64152"/>
    <lineage>
        <taxon>Eukaryota</taxon>
        <taxon>Metazoa</taxon>
        <taxon>Chordata</taxon>
        <taxon>Craniata</taxon>
        <taxon>Vertebrata</taxon>
        <taxon>Euteleostomi</taxon>
        <taxon>Actinopterygii</taxon>
        <taxon>Neopterygii</taxon>
        <taxon>Teleostei</taxon>
        <taxon>Neoteleostei</taxon>
        <taxon>Acanthomorphata</taxon>
        <taxon>Anabantaria</taxon>
        <taxon>Anabantiformes</taxon>
        <taxon>Channoidei</taxon>
        <taxon>Channidae</taxon>
        <taxon>Channa</taxon>
    </lineage>
</organism>
<dbReference type="Proteomes" id="UP001187415">
    <property type="component" value="Unassembled WGS sequence"/>
</dbReference>